<dbReference type="GO" id="GO:0046656">
    <property type="term" value="P:folic acid biosynthetic process"/>
    <property type="evidence" value="ECO:0007669"/>
    <property type="project" value="UniProtKB-KW"/>
</dbReference>
<evidence type="ECO:0000313" key="14">
    <source>
        <dbReference type="EMBL" id="WDE04536.1"/>
    </source>
</evidence>
<evidence type="ECO:0000256" key="7">
    <source>
        <dbReference type="ARBA" id="ARBA00022777"/>
    </source>
</evidence>
<dbReference type="GO" id="GO:0016301">
    <property type="term" value="F:kinase activity"/>
    <property type="evidence" value="ECO:0007669"/>
    <property type="project" value="UniProtKB-KW"/>
</dbReference>
<comment type="function">
    <text evidence="10">Catalyzes the transfer of pyrophosphate from adenosine triphosphate (ATP) to 6-hydroxymethyl-7,8-dihydropterin, an enzymatic step in folate biosynthesis pathway.</text>
</comment>
<dbReference type="InterPro" id="IPR035907">
    <property type="entry name" value="Hppk_sf"/>
</dbReference>
<evidence type="ECO:0000313" key="15">
    <source>
        <dbReference type="Proteomes" id="UP000032352"/>
    </source>
</evidence>
<keyword evidence="7" id="KW-0418">Kinase</keyword>
<evidence type="ECO:0000256" key="6">
    <source>
        <dbReference type="ARBA" id="ARBA00022741"/>
    </source>
</evidence>
<keyword evidence="6" id="KW-0547">Nucleotide-binding</keyword>
<proteinExistence type="inferred from homology"/>
<name>A0AAE9Z0F5_9GAMM</name>
<sequence length="174" mass="19197">MSTDNSQVNTKKHTAYIGLGSNLSDPEQQIRQALVAISRIADSDISRISSLYFSRPMGPQDQPDYMNAVLALATNLAPLALLDALQAIENQAGRVRKENRWGARVLDLDILLFDQEIIDSERLIVPHYGMKEREFVLLPLAEIAPSLVLPGGESVLELSRNINPNGLKIHSKLG</sequence>
<organism evidence="14 15">
    <name type="scientific">Thalassomonas viridans</name>
    <dbReference type="NCBI Taxonomy" id="137584"/>
    <lineage>
        <taxon>Bacteria</taxon>
        <taxon>Pseudomonadati</taxon>
        <taxon>Pseudomonadota</taxon>
        <taxon>Gammaproteobacteria</taxon>
        <taxon>Alteromonadales</taxon>
        <taxon>Colwelliaceae</taxon>
        <taxon>Thalassomonas</taxon>
    </lineage>
</organism>
<evidence type="ECO:0000256" key="11">
    <source>
        <dbReference type="ARBA" id="ARBA00029766"/>
    </source>
</evidence>
<protein>
    <recommendedName>
        <fullName evidence="4">2-amino-4-hydroxy-6-hydroxymethyldihydropteridine pyrophosphokinase</fullName>
        <ecNumber evidence="3">2.7.6.3</ecNumber>
    </recommendedName>
    <alternativeName>
        <fullName evidence="11">6-hydroxymethyl-7,8-dihydropterin pyrophosphokinase</fullName>
    </alternativeName>
    <alternativeName>
        <fullName evidence="12">7,8-dihydro-6-hydroxymethylpterin-pyrophosphokinase</fullName>
    </alternativeName>
</protein>
<keyword evidence="15" id="KW-1185">Reference proteome</keyword>
<evidence type="ECO:0000256" key="5">
    <source>
        <dbReference type="ARBA" id="ARBA00022679"/>
    </source>
</evidence>
<evidence type="ECO:0000256" key="2">
    <source>
        <dbReference type="ARBA" id="ARBA00005810"/>
    </source>
</evidence>
<evidence type="ECO:0000256" key="8">
    <source>
        <dbReference type="ARBA" id="ARBA00022840"/>
    </source>
</evidence>
<dbReference type="KEGG" id="tvd:SG34_024910"/>
<dbReference type="Proteomes" id="UP000032352">
    <property type="component" value="Chromosome"/>
</dbReference>
<evidence type="ECO:0000259" key="13">
    <source>
        <dbReference type="PROSITE" id="PS00794"/>
    </source>
</evidence>
<dbReference type="Pfam" id="PF01288">
    <property type="entry name" value="HPPK"/>
    <property type="match status" value="1"/>
</dbReference>
<dbReference type="RefSeq" id="WP_044838022.1">
    <property type="nucleotide sequence ID" value="NZ_CP059733.1"/>
</dbReference>
<gene>
    <name evidence="14" type="primary">folK</name>
    <name evidence="14" type="ORF">SG34_024910</name>
</gene>
<dbReference type="PANTHER" id="PTHR43071">
    <property type="entry name" value="2-AMINO-4-HYDROXY-6-HYDROXYMETHYLDIHYDROPTERIDINE PYROPHOSPHOKINASE"/>
    <property type="match status" value="1"/>
</dbReference>
<dbReference type="PANTHER" id="PTHR43071:SF1">
    <property type="entry name" value="2-AMINO-4-HYDROXY-6-HYDROXYMETHYLDIHYDROPTERIDINE PYROPHOSPHOKINASE"/>
    <property type="match status" value="1"/>
</dbReference>
<dbReference type="NCBIfam" id="TIGR01498">
    <property type="entry name" value="folK"/>
    <property type="match status" value="1"/>
</dbReference>
<evidence type="ECO:0000256" key="4">
    <source>
        <dbReference type="ARBA" id="ARBA00016218"/>
    </source>
</evidence>
<keyword evidence="9" id="KW-0289">Folate biosynthesis</keyword>
<reference evidence="14 15" key="2">
    <citation type="journal article" date="2022" name="Mar. Drugs">
        <title>Bioassay-Guided Fractionation Leads to the Detection of Cholic Acid Generated by the Rare Thalassomonas sp.</title>
        <authorList>
            <person name="Pheiffer F."/>
            <person name="Schneider Y.K."/>
            <person name="Hansen E.H."/>
            <person name="Andersen J.H."/>
            <person name="Isaksson J."/>
            <person name="Busche T."/>
            <person name="R C."/>
            <person name="Kalinowski J."/>
            <person name="Zyl L.V."/>
            <person name="Trindade M."/>
        </authorList>
    </citation>
    <scope>NUCLEOTIDE SEQUENCE [LARGE SCALE GENOMIC DNA]</scope>
    <source>
        <strain evidence="14 15">XOM25</strain>
    </source>
</reference>
<feature type="domain" description="7,8-dihydro-6-hydroxymethylpterin-pyrophosphokinase" evidence="13">
    <location>
        <begin position="100"/>
        <end position="111"/>
    </location>
</feature>
<accession>A0AAE9Z0F5</accession>
<reference evidence="14 15" key="1">
    <citation type="journal article" date="2015" name="Genome Announc.">
        <title>Draft Genome Sequences of Marine Isolates of Thalassomonas viridans and Thalassomonas actiniarum.</title>
        <authorList>
            <person name="Olonade I."/>
            <person name="van Zyl L.J."/>
            <person name="Trindade M."/>
        </authorList>
    </citation>
    <scope>NUCLEOTIDE SEQUENCE [LARGE SCALE GENOMIC DNA]</scope>
    <source>
        <strain evidence="14 15">XOM25</strain>
    </source>
</reference>
<dbReference type="InterPro" id="IPR000550">
    <property type="entry name" value="Hppk"/>
</dbReference>
<dbReference type="EMBL" id="CP059733">
    <property type="protein sequence ID" value="WDE04536.1"/>
    <property type="molecule type" value="Genomic_DNA"/>
</dbReference>
<evidence type="ECO:0000256" key="10">
    <source>
        <dbReference type="ARBA" id="ARBA00029409"/>
    </source>
</evidence>
<dbReference type="GO" id="GO:0005524">
    <property type="term" value="F:ATP binding"/>
    <property type="evidence" value="ECO:0007669"/>
    <property type="project" value="UniProtKB-KW"/>
</dbReference>
<comment type="pathway">
    <text evidence="1">Cofactor biosynthesis; tetrahydrofolate biosynthesis; 2-amino-4-hydroxy-6-hydroxymethyl-7,8-dihydropteridine diphosphate from 7,8-dihydroneopterin triphosphate: step 4/4.</text>
</comment>
<dbReference type="Gene3D" id="3.30.70.560">
    <property type="entry name" value="7,8-Dihydro-6-hydroxymethylpterin-pyrophosphokinase HPPK"/>
    <property type="match status" value="1"/>
</dbReference>
<dbReference type="EC" id="2.7.6.3" evidence="3"/>
<dbReference type="AlphaFoldDB" id="A0AAE9Z0F5"/>
<keyword evidence="8" id="KW-0067">ATP-binding</keyword>
<evidence type="ECO:0000256" key="9">
    <source>
        <dbReference type="ARBA" id="ARBA00022909"/>
    </source>
</evidence>
<dbReference type="PROSITE" id="PS00794">
    <property type="entry name" value="HPPK"/>
    <property type="match status" value="1"/>
</dbReference>
<evidence type="ECO:0000256" key="3">
    <source>
        <dbReference type="ARBA" id="ARBA00013253"/>
    </source>
</evidence>
<evidence type="ECO:0000256" key="1">
    <source>
        <dbReference type="ARBA" id="ARBA00005051"/>
    </source>
</evidence>
<evidence type="ECO:0000256" key="12">
    <source>
        <dbReference type="ARBA" id="ARBA00033413"/>
    </source>
</evidence>
<dbReference type="SUPFAM" id="SSF55083">
    <property type="entry name" value="6-hydroxymethyl-7,8-dihydropterin pyrophosphokinase, HPPK"/>
    <property type="match status" value="1"/>
</dbReference>
<dbReference type="GO" id="GO:0003848">
    <property type="term" value="F:2-amino-4-hydroxy-6-hydroxymethyldihydropteridine diphosphokinase activity"/>
    <property type="evidence" value="ECO:0007669"/>
    <property type="project" value="UniProtKB-EC"/>
</dbReference>
<keyword evidence="5 14" id="KW-0808">Transferase</keyword>
<dbReference type="CDD" id="cd00483">
    <property type="entry name" value="HPPK"/>
    <property type="match status" value="1"/>
</dbReference>
<comment type="similarity">
    <text evidence="2">Belongs to the HPPK family.</text>
</comment>